<dbReference type="RefSeq" id="WP_116684089.1">
    <property type="nucleotide sequence ID" value="NZ_QURL01000006.1"/>
</dbReference>
<reference evidence="2 3" key="1">
    <citation type="submission" date="2018-08" db="EMBL/GenBank/DDBJ databases">
        <title>Fulvimarina sp. 85, whole genome shotgun sequence.</title>
        <authorList>
            <person name="Tuo L."/>
        </authorList>
    </citation>
    <scope>NUCLEOTIDE SEQUENCE [LARGE SCALE GENOMIC DNA]</scope>
    <source>
        <strain evidence="2 3">85</strain>
    </source>
</reference>
<evidence type="ECO:0000256" key="1">
    <source>
        <dbReference type="SAM" id="SignalP"/>
    </source>
</evidence>
<keyword evidence="1" id="KW-0732">Signal</keyword>
<evidence type="ECO:0000313" key="2">
    <source>
        <dbReference type="EMBL" id="RFC62566.1"/>
    </source>
</evidence>
<comment type="caution">
    <text evidence="2">The sequence shown here is derived from an EMBL/GenBank/DDBJ whole genome shotgun (WGS) entry which is preliminary data.</text>
</comment>
<protein>
    <recommendedName>
        <fullName evidence="4">LPS-assembly lipoprotein</fullName>
    </recommendedName>
</protein>
<feature type="chain" id="PRO_5016729802" description="LPS-assembly lipoprotein" evidence="1">
    <location>
        <begin position="28"/>
        <end position="181"/>
    </location>
</feature>
<dbReference type="Proteomes" id="UP000264310">
    <property type="component" value="Unassembled WGS sequence"/>
</dbReference>
<organism evidence="2 3">
    <name type="scientific">Fulvimarina endophytica</name>
    <dbReference type="NCBI Taxonomy" id="2293836"/>
    <lineage>
        <taxon>Bacteria</taxon>
        <taxon>Pseudomonadati</taxon>
        <taxon>Pseudomonadota</taxon>
        <taxon>Alphaproteobacteria</taxon>
        <taxon>Hyphomicrobiales</taxon>
        <taxon>Aurantimonadaceae</taxon>
        <taxon>Fulvimarina</taxon>
    </lineage>
</organism>
<dbReference type="OrthoDB" id="7678210at2"/>
<gene>
    <name evidence="2" type="ORF">DYI37_15045</name>
</gene>
<feature type="signal peptide" evidence="1">
    <location>
        <begin position="1"/>
        <end position="27"/>
    </location>
</feature>
<dbReference type="EMBL" id="QURL01000006">
    <property type="protein sequence ID" value="RFC62566.1"/>
    <property type="molecule type" value="Genomic_DNA"/>
</dbReference>
<sequence length="181" mass="19264">MWSSDLSRRGRVAAGLALALAALSACTAGPLYGGRSVGGAEVSASTLQPLRGRIAIVEANTRTDQIVRNELLSRLNAGARVRDPLYSVQLVTTGIERGITIEPGGIASSAIYDLSVAYTVTRLSDNQVIDTGRRQVITPFDRTAQLFQSQRALLDARRQSGRSIAAELEIAIATALVEEGR</sequence>
<evidence type="ECO:0008006" key="4">
    <source>
        <dbReference type="Google" id="ProtNLM"/>
    </source>
</evidence>
<proteinExistence type="predicted"/>
<accession>A0A371X044</accession>
<dbReference type="Gene3D" id="3.30.160.150">
    <property type="entry name" value="Lipoprotein like domain"/>
    <property type="match status" value="1"/>
</dbReference>
<evidence type="ECO:0000313" key="3">
    <source>
        <dbReference type="Proteomes" id="UP000264310"/>
    </source>
</evidence>
<name>A0A371X044_9HYPH</name>
<dbReference type="AlphaFoldDB" id="A0A371X044"/>
<keyword evidence="3" id="KW-1185">Reference proteome</keyword>